<keyword evidence="12" id="KW-0670">Pyruvate</keyword>
<keyword evidence="7" id="KW-0547">Nucleotide-binding</keyword>
<dbReference type="Gene3D" id="3.20.20.60">
    <property type="entry name" value="Phosphoenolpyruvate-binding domains"/>
    <property type="match status" value="1"/>
</dbReference>
<dbReference type="SUPFAM" id="SSF51621">
    <property type="entry name" value="Phosphoenolpyruvate/pyruvate domain"/>
    <property type="match status" value="1"/>
</dbReference>
<name>A0A8J4DA76_9CHLO</name>
<dbReference type="AlphaFoldDB" id="A0A8J4DA76"/>
<dbReference type="GO" id="GO:0016301">
    <property type="term" value="F:kinase activity"/>
    <property type="evidence" value="ECO:0007669"/>
    <property type="project" value="UniProtKB-KW"/>
</dbReference>
<evidence type="ECO:0000313" key="17">
    <source>
        <dbReference type="EMBL" id="GIL98792.1"/>
    </source>
</evidence>
<evidence type="ECO:0000256" key="10">
    <source>
        <dbReference type="ARBA" id="ARBA00022842"/>
    </source>
</evidence>
<evidence type="ECO:0000256" key="6">
    <source>
        <dbReference type="ARBA" id="ARBA00022723"/>
    </source>
</evidence>
<dbReference type="InterPro" id="IPR036918">
    <property type="entry name" value="Pyrv_Knase_C_sf"/>
</dbReference>
<evidence type="ECO:0000256" key="9">
    <source>
        <dbReference type="ARBA" id="ARBA00022840"/>
    </source>
</evidence>
<organism evidence="17 18">
    <name type="scientific">Volvox reticuliferus</name>
    <dbReference type="NCBI Taxonomy" id="1737510"/>
    <lineage>
        <taxon>Eukaryota</taxon>
        <taxon>Viridiplantae</taxon>
        <taxon>Chlorophyta</taxon>
        <taxon>core chlorophytes</taxon>
        <taxon>Chlorophyceae</taxon>
        <taxon>CS clade</taxon>
        <taxon>Chlamydomonadales</taxon>
        <taxon>Volvocaceae</taxon>
        <taxon>Volvox</taxon>
    </lineage>
</organism>
<keyword evidence="8 14" id="KW-0418">Kinase</keyword>
<keyword evidence="11 14" id="KW-0324">Glycolysis</keyword>
<comment type="cofactor">
    <cofactor evidence="1">
        <name>K(+)</name>
        <dbReference type="ChEBI" id="CHEBI:29103"/>
    </cofactor>
</comment>
<feature type="compositionally biased region" description="Gly residues" evidence="15">
    <location>
        <begin position="264"/>
        <end position="278"/>
    </location>
</feature>
<dbReference type="InterPro" id="IPR001697">
    <property type="entry name" value="Pyr_Knase"/>
</dbReference>
<dbReference type="GO" id="GO:0000287">
    <property type="term" value="F:magnesium ion binding"/>
    <property type="evidence" value="ECO:0007669"/>
    <property type="project" value="InterPro"/>
</dbReference>
<feature type="non-terminal residue" evidence="17">
    <location>
        <position position="1"/>
    </location>
</feature>
<accession>A0A8J4DA76</accession>
<dbReference type="InterPro" id="IPR040442">
    <property type="entry name" value="Pyrv_kinase-like_dom_sf"/>
</dbReference>
<evidence type="ECO:0000256" key="15">
    <source>
        <dbReference type="SAM" id="MobiDB-lite"/>
    </source>
</evidence>
<dbReference type="Proteomes" id="UP000722791">
    <property type="component" value="Unassembled WGS sequence"/>
</dbReference>
<comment type="similarity">
    <text evidence="3 14">Belongs to the pyruvate kinase family.</text>
</comment>
<dbReference type="Gene3D" id="3.40.1380.20">
    <property type="entry name" value="Pyruvate kinase, C-terminal domain"/>
    <property type="match status" value="1"/>
</dbReference>
<evidence type="ECO:0000256" key="2">
    <source>
        <dbReference type="ARBA" id="ARBA00004997"/>
    </source>
</evidence>
<gene>
    <name evidence="17" type="ORF">Vretimale_3981</name>
</gene>
<dbReference type="GO" id="GO:0005524">
    <property type="term" value="F:ATP binding"/>
    <property type="evidence" value="ECO:0007669"/>
    <property type="project" value="UniProtKB-KW"/>
</dbReference>
<evidence type="ECO:0000256" key="11">
    <source>
        <dbReference type="ARBA" id="ARBA00023152"/>
    </source>
</evidence>
<sequence length="347" mass="33831">SGADVREVRQFVESIPSLSSVALVAKVETRQALFNFRGILDASDGIIVSRGLLGLDVVPEKVALIQKALCSHANLVGKPVVITRVLDSMIDNPRPTRAEATDVANAVLDGADALFLGAETLRGKYPVETVRTLVSIARQAEKVFDFRHHFEWLMQAAIDAQELRDARAAGFGAPGLDDDDAATDIYVLTGGMGMGGLMGSVGGGLSVLGSGNTGIGGGYNEVGGGLTPFGSTGLPSGGGIGGGGGTGGVSPALSANNLEELAADGGGGGPSGGGGGGHHVSFAALPPRPPPRTRSNASMPDITTAGTSGGGTAAATNGHGGAHGAVGGGAAGLGGGGAGGGGGGSHP</sequence>
<dbReference type="PANTHER" id="PTHR11817">
    <property type="entry name" value="PYRUVATE KINASE"/>
    <property type="match status" value="1"/>
</dbReference>
<dbReference type="UniPathway" id="UPA00109">
    <property type="reaction ID" value="UER00188"/>
</dbReference>
<keyword evidence="9" id="KW-0067">ATP-binding</keyword>
<keyword evidence="10 14" id="KW-0460">Magnesium</keyword>
<dbReference type="InterPro" id="IPR018209">
    <property type="entry name" value="Pyrv_Knase_AS"/>
</dbReference>
<dbReference type="InterPro" id="IPR015813">
    <property type="entry name" value="Pyrv/PenolPyrv_kinase-like_dom"/>
</dbReference>
<feature type="non-terminal residue" evidence="17">
    <location>
        <position position="347"/>
    </location>
</feature>
<evidence type="ECO:0000256" key="8">
    <source>
        <dbReference type="ARBA" id="ARBA00022777"/>
    </source>
</evidence>
<protein>
    <recommendedName>
        <fullName evidence="4 14">Pyruvate kinase</fullName>
        <ecNumber evidence="4 14">2.7.1.40</ecNumber>
    </recommendedName>
</protein>
<dbReference type="InterPro" id="IPR015793">
    <property type="entry name" value="Pyrv_Knase_brl"/>
</dbReference>
<keyword evidence="6" id="KW-0479">Metal-binding</keyword>
<evidence type="ECO:0000313" key="18">
    <source>
        <dbReference type="Proteomes" id="UP000722791"/>
    </source>
</evidence>
<reference evidence="17" key="1">
    <citation type="journal article" date="2021" name="Proc. Natl. Acad. Sci. U.S.A.">
        <title>Three genomes in the algal genus Volvox reveal the fate of a haploid sex-determining region after a transition to homothallism.</title>
        <authorList>
            <person name="Yamamoto K."/>
            <person name="Hamaji T."/>
            <person name="Kawai-Toyooka H."/>
            <person name="Matsuzaki R."/>
            <person name="Takahashi F."/>
            <person name="Nishimura Y."/>
            <person name="Kawachi M."/>
            <person name="Noguchi H."/>
            <person name="Minakuchi Y."/>
            <person name="Umen J.G."/>
            <person name="Toyoda A."/>
            <person name="Nozaki H."/>
        </authorList>
    </citation>
    <scope>NUCLEOTIDE SEQUENCE</scope>
    <source>
        <strain evidence="17">NIES-3785</strain>
    </source>
</reference>
<comment type="pathway">
    <text evidence="2 14">Carbohydrate degradation; glycolysis; pyruvate from D-glyceraldehyde 3-phosphate: step 5/5.</text>
</comment>
<dbReference type="GO" id="GO:0030955">
    <property type="term" value="F:potassium ion binding"/>
    <property type="evidence" value="ECO:0007669"/>
    <property type="project" value="InterPro"/>
</dbReference>
<comment type="caution">
    <text evidence="17">The sequence shown here is derived from an EMBL/GenBank/DDBJ whole genome shotgun (WGS) entry which is preliminary data.</text>
</comment>
<evidence type="ECO:0000256" key="4">
    <source>
        <dbReference type="ARBA" id="ARBA00012142"/>
    </source>
</evidence>
<dbReference type="PROSITE" id="PS00110">
    <property type="entry name" value="PYRUVATE_KINASE"/>
    <property type="match status" value="1"/>
</dbReference>
<evidence type="ECO:0000256" key="3">
    <source>
        <dbReference type="ARBA" id="ARBA00008663"/>
    </source>
</evidence>
<evidence type="ECO:0000256" key="1">
    <source>
        <dbReference type="ARBA" id="ARBA00001958"/>
    </source>
</evidence>
<evidence type="ECO:0000256" key="5">
    <source>
        <dbReference type="ARBA" id="ARBA00022679"/>
    </source>
</evidence>
<evidence type="ECO:0000256" key="7">
    <source>
        <dbReference type="ARBA" id="ARBA00022741"/>
    </source>
</evidence>
<proteinExistence type="inferred from homology"/>
<comment type="catalytic activity">
    <reaction evidence="13 14">
        <text>pyruvate + ATP = phosphoenolpyruvate + ADP + H(+)</text>
        <dbReference type="Rhea" id="RHEA:18157"/>
        <dbReference type="ChEBI" id="CHEBI:15361"/>
        <dbReference type="ChEBI" id="CHEBI:15378"/>
        <dbReference type="ChEBI" id="CHEBI:30616"/>
        <dbReference type="ChEBI" id="CHEBI:58702"/>
        <dbReference type="ChEBI" id="CHEBI:456216"/>
        <dbReference type="EC" id="2.7.1.40"/>
    </reaction>
</comment>
<feature type="domain" description="Pyruvate kinase barrel" evidence="16">
    <location>
        <begin position="2"/>
        <end position="130"/>
    </location>
</feature>
<feature type="compositionally biased region" description="Gly residues" evidence="15">
    <location>
        <begin position="307"/>
        <end position="347"/>
    </location>
</feature>
<evidence type="ECO:0000256" key="12">
    <source>
        <dbReference type="ARBA" id="ARBA00023317"/>
    </source>
</evidence>
<dbReference type="GO" id="GO:0004743">
    <property type="term" value="F:pyruvate kinase activity"/>
    <property type="evidence" value="ECO:0007669"/>
    <property type="project" value="UniProtKB-EC"/>
</dbReference>
<keyword evidence="5 14" id="KW-0808">Transferase</keyword>
<dbReference type="Pfam" id="PF00224">
    <property type="entry name" value="PK"/>
    <property type="match status" value="1"/>
</dbReference>
<evidence type="ECO:0000259" key="16">
    <source>
        <dbReference type="Pfam" id="PF00224"/>
    </source>
</evidence>
<feature type="region of interest" description="Disordered" evidence="15">
    <location>
        <begin position="260"/>
        <end position="347"/>
    </location>
</feature>
<evidence type="ECO:0000256" key="14">
    <source>
        <dbReference type="RuleBase" id="RU000504"/>
    </source>
</evidence>
<dbReference type="PRINTS" id="PR01050">
    <property type="entry name" value="PYRUVTKNASE"/>
</dbReference>
<evidence type="ECO:0000256" key="13">
    <source>
        <dbReference type="ARBA" id="ARBA00048152"/>
    </source>
</evidence>
<dbReference type="EMBL" id="BNCQ01000006">
    <property type="protein sequence ID" value="GIL98792.1"/>
    <property type="molecule type" value="Genomic_DNA"/>
</dbReference>
<dbReference type="EC" id="2.7.1.40" evidence="4 14"/>